<gene>
    <name evidence="2" type="ORF">SINV_14122</name>
</gene>
<feature type="region of interest" description="Disordered" evidence="1">
    <location>
        <begin position="1"/>
        <end position="24"/>
    </location>
</feature>
<name>E9IHG1_SOLIN</name>
<evidence type="ECO:0000256" key="1">
    <source>
        <dbReference type="SAM" id="MobiDB-lite"/>
    </source>
</evidence>
<dbReference type="AlphaFoldDB" id="E9IHG1"/>
<reference evidence="2" key="1">
    <citation type="journal article" date="2011" name="Proc. Natl. Acad. Sci. U.S.A.">
        <title>The genome of the fire ant Solenopsis invicta.</title>
        <authorList>
            <person name="Wurm Y."/>
            <person name="Wang J."/>
            <person name="Riba-Grognuz O."/>
            <person name="Corona M."/>
            <person name="Nygaard S."/>
            <person name="Hunt B.G."/>
            <person name="Ingram K.K."/>
            <person name="Falquet L."/>
            <person name="Nipitwattanaphon M."/>
            <person name="Gotzek D."/>
            <person name="Dijkstra M.B."/>
            <person name="Oettler J."/>
            <person name="Comtesse F."/>
            <person name="Shih C.J."/>
            <person name="Wu W.J."/>
            <person name="Yang C.C."/>
            <person name="Thomas J."/>
            <person name="Beaudoing E."/>
            <person name="Pradervand S."/>
            <person name="Flegel V."/>
            <person name="Cook E.D."/>
            <person name="Fabbretti R."/>
            <person name="Stockinger H."/>
            <person name="Long L."/>
            <person name="Farmerie W.G."/>
            <person name="Oakey J."/>
            <person name="Boomsma J.J."/>
            <person name="Pamilo P."/>
            <person name="Yi S.V."/>
            <person name="Heinze J."/>
            <person name="Goodisman M.A."/>
            <person name="Farinelli L."/>
            <person name="Harshman K."/>
            <person name="Hulo N."/>
            <person name="Cerutti L."/>
            <person name="Xenarios I."/>
            <person name="Shoemaker D."/>
            <person name="Keller L."/>
        </authorList>
    </citation>
    <scope>NUCLEOTIDE SEQUENCE [LARGE SCALE GENOMIC DNA]</scope>
</reference>
<dbReference type="EMBL" id="GL763249">
    <property type="protein sequence ID" value="EFZ19993.1"/>
    <property type="molecule type" value="Genomic_DNA"/>
</dbReference>
<feature type="non-terminal residue" evidence="2">
    <location>
        <position position="87"/>
    </location>
</feature>
<feature type="compositionally biased region" description="Low complexity" evidence="1">
    <location>
        <begin position="10"/>
        <end position="21"/>
    </location>
</feature>
<proteinExistence type="predicted"/>
<protein>
    <submittedName>
        <fullName evidence="2">Uncharacterized protein</fullName>
    </submittedName>
</protein>
<accession>E9IHG1</accession>
<organism>
    <name type="scientific">Solenopsis invicta</name>
    <name type="common">Red imported fire ant</name>
    <name type="synonym">Solenopsis wagneri</name>
    <dbReference type="NCBI Taxonomy" id="13686"/>
    <lineage>
        <taxon>Eukaryota</taxon>
        <taxon>Metazoa</taxon>
        <taxon>Ecdysozoa</taxon>
        <taxon>Arthropoda</taxon>
        <taxon>Hexapoda</taxon>
        <taxon>Insecta</taxon>
        <taxon>Pterygota</taxon>
        <taxon>Neoptera</taxon>
        <taxon>Endopterygota</taxon>
        <taxon>Hymenoptera</taxon>
        <taxon>Apocrita</taxon>
        <taxon>Aculeata</taxon>
        <taxon>Formicoidea</taxon>
        <taxon>Formicidae</taxon>
        <taxon>Myrmicinae</taxon>
        <taxon>Solenopsis</taxon>
    </lineage>
</organism>
<sequence length="87" mass="9698">MVNKKDESFNNNSNNNNSNNNTMSHCNSVKHAEIKLATFFAEHNIALYSADYLIPLLQSVFKDSAIAHDISLDQSKCISIVKNVIAK</sequence>
<evidence type="ECO:0000313" key="2">
    <source>
        <dbReference type="EMBL" id="EFZ19993.1"/>
    </source>
</evidence>
<dbReference type="HOGENOM" id="CLU_2489803_0_0_1"/>